<dbReference type="HOGENOM" id="CLU_136024_0_0_6"/>
<gene>
    <name evidence="2" type="ORF">P256_00175</name>
</gene>
<dbReference type="eggNOG" id="ENOG503346E">
    <property type="taxonomic scope" value="Bacteria"/>
</dbReference>
<name>V2TT10_9GAMM</name>
<reference evidence="2 3" key="1">
    <citation type="submission" date="2013-10" db="EMBL/GenBank/DDBJ databases">
        <title>The Genome Sequence of Acinetobacter nectaris CIP 110549.</title>
        <authorList>
            <consortium name="The Broad Institute Genomics Platform"/>
            <consortium name="The Broad Institute Genome Sequencing Center for Infectious Disease"/>
            <person name="Cerqueira G."/>
            <person name="Feldgarden M."/>
            <person name="Courvalin P."/>
            <person name="Grillot-Courvalin C."/>
            <person name="Clermont D."/>
            <person name="Rocha E."/>
            <person name="Yoon E.-J."/>
            <person name="Nemec A."/>
            <person name="Young S.K."/>
            <person name="Zeng Q."/>
            <person name="Gargeya S."/>
            <person name="Fitzgerald M."/>
            <person name="Abouelleil A."/>
            <person name="Alvarado L."/>
            <person name="Berlin A.M."/>
            <person name="Chapman S.B."/>
            <person name="Gainer-Dewar J."/>
            <person name="Goldberg J."/>
            <person name="Gnerre S."/>
            <person name="Griggs A."/>
            <person name="Gujja S."/>
            <person name="Hansen M."/>
            <person name="Howarth C."/>
            <person name="Imamovic A."/>
            <person name="Ireland A."/>
            <person name="Larimer J."/>
            <person name="McCowan C."/>
            <person name="Murphy C."/>
            <person name="Pearson M."/>
            <person name="Poon T.W."/>
            <person name="Priest M."/>
            <person name="Roberts A."/>
            <person name="Saif S."/>
            <person name="Shea T."/>
            <person name="Sykes S."/>
            <person name="Wortman J."/>
            <person name="Nusbaum C."/>
            <person name="Birren B."/>
        </authorList>
    </citation>
    <scope>NUCLEOTIDE SEQUENCE [LARGE SCALE GENOMIC DNA]</scope>
    <source>
        <strain evidence="2 3">CIP 110549</strain>
    </source>
</reference>
<keyword evidence="1" id="KW-0732">Signal</keyword>
<dbReference type="OrthoDB" id="8607029at2"/>
<feature type="signal peptide" evidence="1">
    <location>
        <begin position="1"/>
        <end position="21"/>
    </location>
</feature>
<protein>
    <recommendedName>
        <fullName evidence="4">Lipoprotein</fullName>
    </recommendedName>
</protein>
<evidence type="ECO:0000313" key="2">
    <source>
        <dbReference type="EMBL" id="ESK41186.1"/>
    </source>
</evidence>
<evidence type="ECO:0000313" key="3">
    <source>
        <dbReference type="Proteomes" id="UP000023785"/>
    </source>
</evidence>
<evidence type="ECO:0008006" key="4">
    <source>
        <dbReference type="Google" id="ProtNLM"/>
    </source>
</evidence>
<evidence type="ECO:0000256" key="1">
    <source>
        <dbReference type="SAM" id="SignalP"/>
    </source>
</evidence>
<dbReference type="PATRIC" id="fig|1392540.3.peg.171"/>
<feature type="chain" id="PRO_5004710401" description="Lipoprotein" evidence="1">
    <location>
        <begin position="22"/>
        <end position="131"/>
    </location>
</feature>
<sequence length="131" mass="13565">MKKILLFVAPMALLLSACVTGGGTSVGTNTTAAEGMTQQLGMTALKIAIDAKCVSEMNKMPAWQVASKVMSSSQQQSVQSSTCGCVSDQAPQSVTVMDLANAALDPNARVTLAHQVIQKTVTSCMAQALKS</sequence>
<comment type="caution">
    <text evidence="2">The sequence shown here is derived from an EMBL/GenBank/DDBJ whole genome shotgun (WGS) entry which is preliminary data.</text>
</comment>
<proteinExistence type="predicted"/>
<accession>V2TT10</accession>
<organism evidence="2 3">
    <name type="scientific">Acinetobacter nectaris CIP 110549</name>
    <dbReference type="NCBI Taxonomy" id="1392540"/>
    <lineage>
        <taxon>Bacteria</taxon>
        <taxon>Pseudomonadati</taxon>
        <taxon>Pseudomonadota</taxon>
        <taxon>Gammaproteobacteria</taxon>
        <taxon>Moraxellales</taxon>
        <taxon>Moraxellaceae</taxon>
        <taxon>Acinetobacter</taxon>
    </lineage>
</organism>
<dbReference type="Proteomes" id="UP000023785">
    <property type="component" value="Unassembled WGS sequence"/>
</dbReference>
<keyword evidence="3" id="KW-1185">Reference proteome</keyword>
<dbReference type="AlphaFoldDB" id="V2TT10"/>
<dbReference type="RefSeq" id="WP_023271779.1">
    <property type="nucleotide sequence ID" value="NZ_KI530712.1"/>
</dbReference>
<dbReference type="EMBL" id="AYER01000001">
    <property type="protein sequence ID" value="ESK41186.1"/>
    <property type="molecule type" value="Genomic_DNA"/>
</dbReference>
<dbReference type="STRING" id="1392540.P256_00175"/>
<dbReference type="PROSITE" id="PS51257">
    <property type="entry name" value="PROKAR_LIPOPROTEIN"/>
    <property type="match status" value="1"/>
</dbReference>